<dbReference type="Proteomes" id="UP000275846">
    <property type="component" value="Unassembled WGS sequence"/>
</dbReference>
<dbReference type="InterPro" id="IPR019183">
    <property type="entry name" value="NAA25_NatB_aux_su"/>
</dbReference>
<proteinExistence type="inferred from homology"/>
<protein>
    <submittedName>
        <fullName evidence="5">Nuclear pore complex protein</fullName>
    </submittedName>
</protein>
<dbReference type="EMBL" id="UYSU01037854">
    <property type="protein sequence ID" value="VDL99548.1"/>
    <property type="molecule type" value="Genomic_DNA"/>
</dbReference>
<dbReference type="PANTHER" id="PTHR22767">
    <property type="entry name" value="N-TERMINAL ACETYLTRANSFERASE-RELATED"/>
    <property type="match status" value="1"/>
</dbReference>
<dbReference type="AlphaFoldDB" id="A0A183T9L5"/>
<dbReference type="WBParaSite" id="SSLN_0001366601-mRNA-1">
    <property type="protein sequence ID" value="SSLN_0001366601-mRNA-1"/>
    <property type="gene ID" value="SSLN_0001366601"/>
</dbReference>
<comment type="similarity">
    <text evidence="1">Belongs to the MDM20/NAA25 family.</text>
</comment>
<evidence type="ECO:0000256" key="2">
    <source>
        <dbReference type="SAM" id="MobiDB-lite"/>
    </source>
</evidence>
<feature type="region of interest" description="Disordered" evidence="2">
    <location>
        <begin position="473"/>
        <end position="492"/>
    </location>
</feature>
<dbReference type="Pfam" id="PF09797">
    <property type="entry name" value="NatB_MDM20"/>
    <property type="match status" value="1"/>
</dbReference>
<evidence type="ECO:0000313" key="3">
    <source>
        <dbReference type="EMBL" id="VDL99548.1"/>
    </source>
</evidence>
<organism evidence="5">
    <name type="scientific">Schistocephalus solidus</name>
    <name type="common">Tapeworm</name>
    <dbReference type="NCBI Taxonomy" id="70667"/>
    <lineage>
        <taxon>Eukaryota</taxon>
        <taxon>Metazoa</taxon>
        <taxon>Spiralia</taxon>
        <taxon>Lophotrochozoa</taxon>
        <taxon>Platyhelminthes</taxon>
        <taxon>Cestoda</taxon>
        <taxon>Eucestoda</taxon>
        <taxon>Diphyllobothriidea</taxon>
        <taxon>Diphyllobothriidae</taxon>
        <taxon>Schistocephalus</taxon>
    </lineage>
</organism>
<accession>A0A183T9L5</accession>
<gene>
    <name evidence="3" type="ORF">SSLN_LOCUS13163</name>
</gene>
<dbReference type="STRING" id="70667.A0A183T9L5"/>
<evidence type="ECO:0000313" key="4">
    <source>
        <dbReference type="Proteomes" id="UP000275846"/>
    </source>
</evidence>
<keyword evidence="4" id="KW-1185">Reference proteome</keyword>
<name>A0A183T9L5_SCHSO</name>
<dbReference type="OrthoDB" id="1874341at2759"/>
<sequence length="713" mass="80602">MAKYQEACQLMDNVVEEIPTRKGTLNIMSTFYRELNRVSTMLQGEKDPELARRMFLPLSQRMLEKALSEGLFDSHVDLQLYLSILKRNNNFETAINLLTEKNLIESINAKDYNHDYSRELLELNAHLQRWDDVIRISSDLLQSDADEWVAWSLLMRCTFDGDMTTEPSRNRMKQTEVLVKKYRKQNPKCRGPLLAHIDFVGNIVQRNLEYPNIDEAFCKDLIKTFFDKFSSRLICAMDIAYVIPVLLPDEKRRKAADADYQDAIYRHVCAYRIARTNGLKVEIRHLLETYGRIAQSNVDTLAEATGKINLTDATKKTQNGGGTDNASITDMLPQDGLLLLAVSELLDPLKLDSVKDSSAPVTAKSDEHQLGLLLLATYWLHSIGLRESPANHFMRLRLTALLSSAAGLCCSTIQLKVMEPLDLKQLLLTSLGCVTVCCASTPNLFIQPLRHMVITPGPHLTIWSHTRPVTAKKLESNKSTPSSNSPDSQSGMENADLADFYHMLTERTRLMISESEEWLVGAYKQRTYTQIRDFCQFLHKLRHADSCLLAKTETIYRKVLVLPNSFDEALETLGDASLQVTSSEDTFLPSIPFFKELLGEIVDCRDFTVVPEFTWREQNPVNQLDTFNHEKNWLRFRLDMVDLFGACAKLVMRSVVKIELLASFSPNSAATAPQPEAEGVDNAAPKNAQELTAAITSLGSNLPSVNSLHFKVR</sequence>
<evidence type="ECO:0000256" key="1">
    <source>
        <dbReference type="ARBA" id="ARBA00006298"/>
    </source>
</evidence>
<feature type="compositionally biased region" description="Low complexity" evidence="2">
    <location>
        <begin position="477"/>
        <end position="490"/>
    </location>
</feature>
<evidence type="ECO:0000313" key="5">
    <source>
        <dbReference type="WBParaSite" id="SSLN_0001366601-mRNA-1"/>
    </source>
</evidence>
<dbReference type="PANTHER" id="PTHR22767:SF3">
    <property type="entry name" value="N-ALPHA-ACETYLTRANSFERASE 25, NATB AUXILIARY SUBUNIT"/>
    <property type="match status" value="1"/>
</dbReference>
<dbReference type="GO" id="GO:0031416">
    <property type="term" value="C:NatB complex"/>
    <property type="evidence" value="ECO:0007669"/>
    <property type="project" value="TreeGrafter"/>
</dbReference>
<reference evidence="5" key="1">
    <citation type="submission" date="2016-06" db="UniProtKB">
        <authorList>
            <consortium name="WormBaseParasite"/>
        </authorList>
    </citation>
    <scope>IDENTIFICATION</scope>
</reference>
<reference evidence="3 4" key="2">
    <citation type="submission" date="2018-11" db="EMBL/GenBank/DDBJ databases">
        <authorList>
            <consortium name="Pathogen Informatics"/>
        </authorList>
    </citation>
    <scope>NUCLEOTIDE SEQUENCE [LARGE SCALE GENOMIC DNA]</scope>
    <source>
        <strain evidence="3 4">NST_G2</strain>
    </source>
</reference>